<keyword evidence="3" id="KW-1185">Reference proteome</keyword>
<proteinExistence type="predicted"/>
<gene>
    <name evidence="2" type="ORF">PEDI_10680</name>
</gene>
<dbReference type="Proteomes" id="UP001310022">
    <property type="component" value="Unassembled WGS sequence"/>
</dbReference>
<sequence length="242" mass="26811">MKKLVCYLVLCVCLATQAFASGLEEGIYLSFEDFQHNRPQISLNALSTESQQLLAIQTNNPMMKIDNLVLGQQAPFEPIDLNTIWGLTIGDRTYIVSKAHSRTSGKNAMLYLCKLYHMESQLMAYTMSLKPRGKKSTGGYGGPSVSFGVGAFGPAMAGGISTGGRPMGSSVDPGYHDIKKVEYCLDMNTGDIFNKSESPKKLIKRMKAIDNSLQDKKINKDNLDFYLHLFKDQNPFSFSKHS</sequence>
<evidence type="ECO:0000313" key="3">
    <source>
        <dbReference type="Proteomes" id="UP001310022"/>
    </source>
</evidence>
<dbReference type="EMBL" id="BQKE01000001">
    <property type="protein sequence ID" value="GJM60516.1"/>
    <property type="molecule type" value="Genomic_DNA"/>
</dbReference>
<name>A0AAN4VV43_9BACT</name>
<reference evidence="2 3" key="1">
    <citation type="submission" date="2021-12" db="EMBL/GenBank/DDBJ databases">
        <title>Genome sequencing of bacteria with rrn-lacking chromosome and rrn-plasmid.</title>
        <authorList>
            <person name="Anda M."/>
            <person name="Iwasaki W."/>
        </authorList>
    </citation>
    <scope>NUCLEOTIDE SEQUENCE [LARGE SCALE GENOMIC DNA]</scope>
    <source>
        <strain evidence="2 3">NBRC 15940</strain>
    </source>
</reference>
<dbReference type="AlphaFoldDB" id="A0AAN4VV43"/>
<accession>A0AAN4VV43</accession>
<feature type="signal peptide" evidence="1">
    <location>
        <begin position="1"/>
        <end position="20"/>
    </location>
</feature>
<protein>
    <recommendedName>
        <fullName evidence="4">Secreted protein</fullName>
    </recommendedName>
</protein>
<evidence type="ECO:0000256" key="1">
    <source>
        <dbReference type="SAM" id="SignalP"/>
    </source>
</evidence>
<organism evidence="2 3">
    <name type="scientific">Persicobacter diffluens</name>
    <dbReference type="NCBI Taxonomy" id="981"/>
    <lineage>
        <taxon>Bacteria</taxon>
        <taxon>Pseudomonadati</taxon>
        <taxon>Bacteroidota</taxon>
        <taxon>Cytophagia</taxon>
        <taxon>Cytophagales</taxon>
        <taxon>Persicobacteraceae</taxon>
        <taxon>Persicobacter</taxon>
    </lineage>
</organism>
<feature type="chain" id="PRO_5042954254" description="Secreted protein" evidence="1">
    <location>
        <begin position="21"/>
        <end position="242"/>
    </location>
</feature>
<evidence type="ECO:0008006" key="4">
    <source>
        <dbReference type="Google" id="ProtNLM"/>
    </source>
</evidence>
<dbReference type="RefSeq" id="WP_338236245.1">
    <property type="nucleotide sequence ID" value="NZ_BQKE01000001.1"/>
</dbReference>
<evidence type="ECO:0000313" key="2">
    <source>
        <dbReference type="EMBL" id="GJM60516.1"/>
    </source>
</evidence>
<comment type="caution">
    <text evidence="2">The sequence shown here is derived from an EMBL/GenBank/DDBJ whole genome shotgun (WGS) entry which is preliminary data.</text>
</comment>
<keyword evidence="1" id="KW-0732">Signal</keyword>